<feature type="chain" id="PRO_5031444931" evidence="1">
    <location>
        <begin position="31"/>
        <end position="260"/>
    </location>
</feature>
<protein>
    <submittedName>
        <fullName evidence="3">Uncharacterized protein YigE (DUF2233 family)</fullName>
    </submittedName>
</protein>
<dbReference type="InterPro" id="IPR018711">
    <property type="entry name" value="NAGPA"/>
</dbReference>
<comment type="caution">
    <text evidence="3">The sequence shown here is derived from an EMBL/GenBank/DDBJ whole genome shotgun (WGS) entry which is preliminary data.</text>
</comment>
<sequence length="260" mass="27951">MAPMTSLRHGLLAAATLLAATILHLQAAHAEPCAPQSFEGSDYIVCTVDAGKADLRLFWKNENGEPHRYFSSVAGAVEAGGGHLVFALNAGMYRQDFSPMGLYIENGKELRPANRAKANAAVGSLPNFYRKPNGVFFLDGEGAKILPTDEFLNRRRAARFATQSGPMLVISGALNPIFIPGSTDRTRRGGVGICGGSVRFAISEGDVNFHDFARLFRDQLQCQDALFLDGGHGVGLYDPALGRDDRSWHGGYGPILGLVE</sequence>
<name>A0A7W6BFX9_9HYPH</name>
<reference evidence="3 4" key="1">
    <citation type="submission" date="2020-08" db="EMBL/GenBank/DDBJ databases">
        <title>Genomic Encyclopedia of Type Strains, Phase IV (KMG-IV): sequencing the most valuable type-strain genomes for metagenomic binning, comparative biology and taxonomic classification.</title>
        <authorList>
            <person name="Goeker M."/>
        </authorList>
    </citation>
    <scope>NUCLEOTIDE SEQUENCE [LARGE SCALE GENOMIC DNA]</scope>
    <source>
        <strain evidence="3 4">DSM 19331</strain>
    </source>
</reference>
<keyword evidence="1" id="KW-0732">Signal</keyword>
<evidence type="ECO:0000313" key="3">
    <source>
        <dbReference type="EMBL" id="MBB3918392.1"/>
    </source>
</evidence>
<feature type="domain" description="Phosphodiester glycosidase" evidence="2">
    <location>
        <begin position="84"/>
        <end position="237"/>
    </location>
</feature>
<evidence type="ECO:0000259" key="2">
    <source>
        <dbReference type="Pfam" id="PF09992"/>
    </source>
</evidence>
<dbReference type="AlphaFoldDB" id="A0A7W6BFX9"/>
<proteinExistence type="predicted"/>
<evidence type="ECO:0000256" key="1">
    <source>
        <dbReference type="SAM" id="SignalP"/>
    </source>
</evidence>
<accession>A0A7W6BFX9</accession>
<dbReference type="EMBL" id="JACIDG010000018">
    <property type="protein sequence ID" value="MBB3918392.1"/>
    <property type="molecule type" value="Genomic_DNA"/>
</dbReference>
<dbReference type="Pfam" id="PF09992">
    <property type="entry name" value="NAGPA"/>
    <property type="match status" value="1"/>
</dbReference>
<gene>
    <name evidence="3" type="ORF">GGQ65_005730</name>
</gene>
<dbReference type="Proteomes" id="UP000545490">
    <property type="component" value="Unassembled WGS sequence"/>
</dbReference>
<evidence type="ECO:0000313" key="4">
    <source>
        <dbReference type="Proteomes" id="UP000545490"/>
    </source>
</evidence>
<organism evidence="3 4">
    <name type="scientific">Rhizobium fabae</name>
    <dbReference type="NCBI Taxonomy" id="573179"/>
    <lineage>
        <taxon>Bacteria</taxon>
        <taxon>Pseudomonadati</taxon>
        <taxon>Pseudomonadota</taxon>
        <taxon>Alphaproteobacteria</taxon>
        <taxon>Hyphomicrobiales</taxon>
        <taxon>Rhizobiaceae</taxon>
        <taxon>Rhizobium/Agrobacterium group</taxon>
        <taxon>Rhizobium</taxon>
    </lineage>
</organism>
<feature type="signal peptide" evidence="1">
    <location>
        <begin position="1"/>
        <end position="30"/>
    </location>
</feature>